<dbReference type="EMBL" id="PQAP01000003">
    <property type="protein sequence ID" value="PWB76231.1"/>
    <property type="molecule type" value="Genomic_DNA"/>
</dbReference>
<reference evidence="2 3" key="1">
    <citation type="journal article" date="2018" name="ISME J.">
        <title>A methanotrophic archaeon couples anaerobic oxidation of methane to Fe(III) reduction.</title>
        <authorList>
            <person name="Cai C."/>
            <person name="Leu A.O."/>
            <person name="Xie G.J."/>
            <person name="Guo J."/>
            <person name="Feng Y."/>
            <person name="Zhao J.X."/>
            <person name="Tyson G.W."/>
            <person name="Yuan Z."/>
            <person name="Hu S."/>
        </authorList>
    </citation>
    <scope>NUCLEOTIDE SEQUENCE [LARGE SCALE GENOMIC DNA]</scope>
    <source>
        <strain evidence="2">FeB_12</strain>
    </source>
</reference>
<organism evidence="2 3">
    <name type="scientific">candidate division GN15 bacterium</name>
    <dbReference type="NCBI Taxonomy" id="2072418"/>
    <lineage>
        <taxon>Bacteria</taxon>
        <taxon>candidate division GN15</taxon>
    </lineage>
</organism>
<comment type="caution">
    <text evidence="2">The sequence shown here is derived from an EMBL/GenBank/DDBJ whole genome shotgun (WGS) entry which is preliminary data.</text>
</comment>
<feature type="transmembrane region" description="Helical" evidence="1">
    <location>
        <begin position="12"/>
        <end position="29"/>
    </location>
</feature>
<keyword evidence="1" id="KW-1133">Transmembrane helix</keyword>
<name>A0A855XD58_9BACT</name>
<sequence length="72" mass="8198">MSRILKTVRGVYVLIALALTACFFYIWIWPSIALQDRAQGVARFRSIMGGVRLEGFDTPFLTNNSYVERLIA</sequence>
<evidence type="ECO:0000256" key="1">
    <source>
        <dbReference type="SAM" id="Phobius"/>
    </source>
</evidence>
<evidence type="ECO:0000313" key="3">
    <source>
        <dbReference type="Proteomes" id="UP000250918"/>
    </source>
</evidence>
<protein>
    <submittedName>
        <fullName evidence="2">Uncharacterized protein</fullName>
    </submittedName>
</protein>
<proteinExistence type="predicted"/>
<dbReference type="PROSITE" id="PS51257">
    <property type="entry name" value="PROKAR_LIPOPROTEIN"/>
    <property type="match status" value="1"/>
</dbReference>
<keyword evidence="1" id="KW-0472">Membrane</keyword>
<dbReference type="Proteomes" id="UP000250918">
    <property type="component" value="Unassembled WGS sequence"/>
</dbReference>
<accession>A0A855XD58</accession>
<keyword evidence="1" id="KW-0812">Transmembrane</keyword>
<evidence type="ECO:0000313" key="2">
    <source>
        <dbReference type="EMBL" id="PWB76231.1"/>
    </source>
</evidence>
<dbReference type="AlphaFoldDB" id="A0A855XD58"/>
<gene>
    <name evidence="2" type="ORF">C3F09_00715</name>
</gene>